<evidence type="ECO:0000313" key="2">
    <source>
        <dbReference type="EMBL" id="KAJ6262211.1"/>
    </source>
</evidence>
<proteinExistence type="predicted"/>
<feature type="region of interest" description="Disordered" evidence="1">
    <location>
        <begin position="58"/>
        <end position="203"/>
    </location>
</feature>
<comment type="caution">
    <text evidence="2">The sequence shown here is derived from an EMBL/GenBank/DDBJ whole genome shotgun (WGS) entry which is preliminary data.</text>
</comment>
<name>A0AAD6NJY0_DREDA</name>
<dbReference type="Proteomes" id="UP001221413">
    <property type="component" value="Unassembled WGS sequence"/>
</dbReference>
<dbReference type="EMBL" id="JAQGDS010000003">
    <property type="protein sequence ID" value="KAJ6262211.1"/>
    <property type="molecule type" value="Genomic_DNA"/>
</dbReference>
<dbReference type="AlphaFoldDB" id="A0AAD6NJY0"/>
<protein>
    <submittedName>
        <fullName evidence="2">Uncharacterized protein</fullName>
    </submittedName>
</protein>
<gene>
    <name evidence="2" type="ORF">Dda_3016</name>
</gene>
<accession>A0AAD6NJY0</accession>
<feature type="compositionally biased region" description="Basic and acidic residues" evidence="1">
    <location>
        <begin position="172"/>
        <end position="184"/>
    </location>
</feature>
<organism evidence="2 3">
    <name type="scientific">Drechslerella dactyloides</name>
    <name type="common">Nematode-trapping fungus</name>
    <name type="synonym">Arthrobotrys dactyloides</name>
    <dbReference type="NCBI Taxonomy" id="74499"/>
    <lineage>
        <taxon>Eukaryota</taxon>
        <taxon>Fungi</taxon>
        <taxon>Dikarya</taxon>
        <taxon>Ascomycota</taxon>
        <taxon>Pezizomycotina</taxon>
        <taxon>Orbiliomycetes</taxon>
        <taxon>Orbiliales</taxon>
        <taxon>Orbiliaceae</taxon>
        <taxon>Drechslerella</taxon>
    </lineage>
</organism>
<evidence type="ECO:0000313" key="3">
    <source>
        <dbReference type="Proteomes" id="UP001221413"/>
    </source>
</evidence>
<sequence length="203" mass="21824">MPISWSSENYVKLLAALLAAHPALKPDYKAMAVYFGDGATYDAIQGCMRPIRKRAEKLRQEVEGGMRPDTPPRPTPKKRGAGGGSSSKGKARGLFDDEVDDEEPITPAKKKARMIEGSTPTPTPTKSTNGRGNSRGRSGKGTPAKPMIIDLLDSDDDSNIRPVTASTPVKGIEQETKVEVKSESKLSNGGTGYNGDSEDDYRE</sequence>
<keyword evidence="3" id="KW-1185">Reference proteome</keyword>
<evidence type="ECO:0000256" key="1">
    <source>
        <dbReference type="SAM" id="MobiDB-lite"/>
    </source>
</evidence>
<reference evidence="2" key="1">
    <citation type="submission" date="2023-01" db="EMBL/GenBank/DDBJ databases">
        <title>The chitinases involved in constricting ring structure development in the nematode-trapping fungus Drechslerella dactyloides.</title>
        <authorList>
            <person name="Wang R."/>
            <person name="Zhang L."/>
            <person name="Tang P."/>
            <person name="Li S."/>
            <person name="Liang L."/>
        </authorList>
    </citation>
    <scope>NUCLEOTIDE SEQUENCE</scope>
    <source>
        <strain evidence="2">YMF1.00031</strain>
    </source>
</reference>
<feature type="compositionally biased region" description="Low complexity" evidence="1">
    <location>
        <begin position="124"/>
        <end position="142"/>
    </location>
</feature>